<feature type="transmembrane region" description="Helical" evidence="9">
    <location>
        <begin position="72"/>
        <end position="89"/>
    </location>
</feature>
<evidence type="ECO:0000256" key="9">
    <source>
        <dbReference type="RuleBase" id="RU369079"/>
    </source>
</evidence>
<dbReference type="InterPro" id="IPR007387">
    <property type="entry name" value="TRAP_DctQ"/>
</dbReference>
<dbReference type="GO" id="GO:0022857">
    <property type="term" value="F:transmembrane transporter activity"/>
    <property type="evidence" value="ECO:0007669"/>
    <property type="project" value="UniProtKB-UniRule"/>
</dbReference>
<keyword evidence="7 9" id="KW-0472">Membrane</keyword>
<keyword evidence="5 9" id="KW-0812">Transmembrane</keyword>
<feature type="transmembrane region" description="Helical" evidence="9">
    <location>
        <begin position="151"/>
        <end position="169"/>
    </location>
</feature>
<accession>L0NKT3</accession>
<dbReference type="PANTHER" id="PTHR35011:SF2">
    <property type="entry name" value="2,3-DIKETO-L-GULONATE TRAP TRANSPORTER SMALL PERMEASE PROTEIN YIAM"/>
    <property type="match status" value="1"/>
</dbReference>
<dbReference type="AlphaFoldDB" id="L0NKT3"/>
<keyword evidence="2 9" id="KW-0813">Transport</keyword>
<comment type="similarity">
    <text evidence="8 9">Belongs to the TRAP transporter small permease family.</text>
</comment>
<evidence type="ECO:0000256" key="6">
    <source>
        <dbReference type="ARBA" id="ARBA00022989"/>
    </source>
</evidence>
<evidence type="ECO:0000256" key="3">
    <source>
        <dbReference type="ARBA" id="ARBA00022475"/>
    </source>
</evidence>
<evidence type="ECO:0000256" key="1">
    <source>
        <dbReference type="ARBA" id="ARBA00004429"/>
    </source>
</evidence>
<dbReference type="GO" id="GO:0015740">
    <property type="term" value="P:C4-dicarboxylate transport"/>
    <property type="evidence" value="ECO:0007669"/>
    <property type="project" value="TreeGrafter"/>
</dbReference>
<evidence type="ECO:0000256" key="8">
    <source>
        <dbReference type="ARBA" id="ARBA00038436"/>
    </source>
</evidence>
<feature type="domain" description="Tripartite ATP-independent periplasmic transporters DctQ component" evidence="10">
    <location>
        <begin position="48"/>
        <end position="177"/>
    </location>
</feature>
<evidence type="ECO:0000256" key="7">
    <source>
        <dbReference type="ARBA" id="ARBA00023136"/>
    </source>
</evidence>
<comment type="function">
    <text evidence="9">Part of the tripartite ATP-independent periplasmic (TRAP) transport system.</text>
</comment>
<keyword evidence="12" id="KW-1185">Reference proteome</keyword>
<dbReference type="Pfam" id="PF04290">
    <property type="entry name" value="DctQ"/>
    <property type="match status" value="1"/>
</dbReference>
<keyword evidence="4 9" id="KW-0997">Cell inner membrane</keyword>
<gene>
    <name evidence="11" type="ORF">NT26_3714</name>
</gene>
<dbReference type="Proteomes" id="UP000010792">
    <property type="component" value="Chromosome"/>
</dbReference>
<evidence type="ECO:0000259" key="10">
    <source>
        <dbReference type="Pfam" id="PF04290"/>
    </source>
</evidence>
<evidence type="ECO:0000256" key="4">
    <source>
        <dbReference type="ARBA" id="ARBA00022519"/>
    </source>
</evidence>
<keyword evidence="6 9" id="KW-1133">Transmembrane helix</keyword>
<organism evidence="11 12">
    <name type="scientific">Pseudorhizobium banfieldiae</name>
    <dbReference type="NCBI Taxonomy" id="1125847"/>
    <lineage>
        <taxon>Bacteria</taxon>
        <taxon>Pseudomonadati</taxon>
        <taxon>Pseudomonadota</taxon>
        <taxon>Alphaproteobacteria</taxon>
        <taxon>Hyphomicrobiales</taxon>
        <taxon>Rhizobiaceae</taxon>
        <taxon>Rhizobium/Agrobacterium group</taxon>
        <taxon>Pseudorhizobium</taxon>
    </lineage>
</organism>
<comment type="subcellular location">
    <subcellularLocation>
        <location evidence="1 9">Cell inner membrane</location>
        <topology evidence="1 9">Multi-pass membrane protein</topology>
    </subcellularLocation>
</comment>
<name>L0NKT3_9HYPH</name>
<keyword evidence="3" id="KW-1003">Cell membrane</keyword>
<dbReference type="GO" id="GO:0005886">
    <property type="term" value="C:plasma membrane"/>
    <property type="evidence" value="ECO:0007669"/>
    <property type="project" value="UniProtKB-SubCell"/>
</dbReference>
<protein>
    <recommendedName>
        <fullName evidence="9">TRAP transporter small permease protein</fullName>
    </recommendedName>
</protein>
<dbReference type="InterPro" id="IPR055348">
    <property type="entry name" value="DctQ"/>
</dbReference>
<dbReference type="STRING" id="1125847.NT26_3714"/>
<reference evidence="11 12" key="1">
    <citation type="journal article" date="2013" name="Genome Biol. Evol.">
        <title>Life in an arsenic-containing gold mine: genome and physiology of the autotrophic arsenite-oxidizing bacterium rhizobium sp. NT-26.</title>
        <authorList>
            <person name="Andres J."/>
            <person name="Arsene-Ploetze F."/>
            <person name="Barbe V."/>
            <person name="Brochier-Armanet C."/>
            <person name="Cleiss-Arnold J."/>
            <person name="Coppee J.Y."/>
            <person name="Dillies M.A."/>
            <person name="Geist"/>
            <person name="L"/>
            <person name="Joublin A."/>
            <person name="Koechler S."/>
            <person name="Lassalle F."/>
            <person name="Marchal M."/>
            <person name="Medigue C."/>
            <person name="Muller D."/>
            <person name="Nesme X."/>
            <person name="Plewniak F."/>
            <person name="Proux C."/>
            <person name="Ramirez-Bahena M.H."/>
            <person name="Schenowitz C."/>
            <person name="Sismeiro O."/>
            <person name="Vallenet D."/>
            <person name="Santini J.M."/>
            <person name="Bertin P.N."/>
        </authorList>
    </citation>
    <scope>NUCLEOTIDE SEQUENCE [LARGE SCALE GENOMIC DNA]</scope>
    <source>
        <strain evidence="11 12">NT-26</strain>
    </source>
</reference>
<proteinExistence type="inferred from homology"/>
<dbReference type="PANTHER" id="PTHR35011">
    <property type="entry name" value="2,3-DIKETO-L-GULONATE TRAP TRANSPORTER SMALL PERMEASE PROTEIN YIAM"/>
    <property type="match status" value="1"/>
</dbReference>
<dbReference type="KEGG" id="rht:NT26_3714"/>
<evidence type="ECO:0000256" key="5">
    <source>
        <dbReference type="ARBA" id="ARBA00022692"/>
    </source>
</evidence>
<evidence type="ECO:0000313" key="11">
    <source>
        <dbReference type="EMBL" id="CCF21436.1"/>
    </source>
</evidence>
<feature type="transmembrane region" description="Helical" evidence="9">
    <location>
        <begin position="36"/>
        <end position="60"/>
    </location>
</feature>
<comment type="subunit">
    <text evidence="9">The complex comprises the extracytoplasmic solute receptor protein and the two transmembrane proteins.</text>
</comment>
<evidence type="ECO:0000256" key="2">
    <source>
        <dbReference type="ARBA" id="ARBA00022448"/>
    </source>
</evidence>
<dbReference type="EMBL" id="FO082820">
    <property type="protein sequence ID" value="CCF21436.1"/>
    <property type="molecule type" value="Genomic_DNA"/>
</dbReference>
<evidence type="ECO:0000313" key="12">
    <source>
        <dbReference type="Proteomes" id="UP000010792"/>
    </source>
</evidence>
<feature type="transmembrane region" description="Helical" evidence="9">
    <location>
        <begin position="110"/>
        <end position="131"/>
    </location>
</feature>
<sequence>MELRPWSLYEEPSPAWALVINGRDTMQRAVDLFYKFLEFLLILLLSGMAIMVFLNVVLRYGFNSGVNVSDELSRYFFVWVTFIGAVVTFRENSHVGVETLVMMFGRRGRIICMILSNIVIIAVSAIFFWGTWKQAPINASMVAPVTKLPMIWVYGIGFFTGAGVVIIALERLFRLLTGRITEEEIAAFAGEHMSLEQLSERT</sequence>